<dbReference type="SUPFAM" id="SSF57302">
    <property type="entry name" value="Snake toxin-like"/>
    <property type="match status" value="1"/>
</dbReference>
<evidence type="ECO:0008006" key="5">
    <source>
        <dbReference type="Google" id="ProtNLM"/>
    </source>
</evidence>
<feature type="signal peptide" evidence="2">
    <location>
        <begin position="1"/>
        <end position="21"/>
    </location>
</feature>
<dbReference type="CDD" id="cd00117">
    <property type="entry name" value="TFP"/>
    <property type="match status" value="1"/>
</dbReference>
<reference evidence="3" key="2">
    <citation type="submission" date="2020-11" db="EMBL/GenBank/DDBJ databases">
        <authorList>
            <person name="McCartney M.A."/>
            <person name="Auch B."/>
            <person name="Kono T."/>
            <person name="Mallez S."/>
            <person name="Becker A."/>
            <person name="Gohl D.M."/>
            <person name="Silverstein K.A.T."/>
            <person name="Koren S."/>
            <person name="Bechman K.B."/>
            <person name="Herman A."/>
            <person name="Abrahante J.E."/>
            <person name="Garbe J."/>
        </authorList>
    </citation>
    <scope>NUCLEOTIDE SEQUENCE</scope>
    <source>
        <strain evidence="3">Duluth1</strain>
        <tissue evidence="3">Whole animal</tissue>
    </source>
</reference>
<feature type="transmembrane region" description="Helical" evidence="1">
    <location>
        <begin position="234"/>
        <end position="253"/>
    </location>
</feature>
<accession>A0A9D4JBI7</accession>
<evidence type="ECO:0000313" key="4">
    <source>
        <dbReference type="Proteomes" id="UP000828390"/>
    </source>
</evidence>
<evidence type="ECO:0000256" key="2">
    <source>
        <dbReference type="SAM" id="SignalP"/>
    </source>
</evidence>
<reference evidence="3" key="1">
    <citation type="journal article" date="2019" name="bioRxiv">
        <title>The Genome of the Zebra Mussel, Dreissena polymorpha: A Resource for Invasive Species Research.</title>
        <authorList>
            <person name="McCartney M.A."/>
            <person name="Auch B."/>
            <person name="Kono T."/>
            <person name="Mallez S."/>
            <person name="Zhang Y."/>
            <person name="Obille A."/>
            <person name="Becker A."/>
            <person name="Abrahante J.E."/>
            <person name="Garbe J."/>
            <person name="Badalamenti J.P."/>
            <person name="Herman A."/>
            <person name="Mangelson H."/>
            <person name="Liachko I."/>
            <person name="Sullivan S."/>
            <person name="Sone E.D."/>
            <person name="Koren S."/>
            <person name="Silverstein K.A.T."/>
            <person name="Beckman K.B."/>
            <person name="Gohl D.M."/>
        </authorList>
    </citation>
    <scope>NUCLEOTIDE SEQUENCE</scope>
    <source>
        <strain evidence="3">Duluth1</strain>
        <tissue evidence="3">Whole animal</tissue>
    </source>
</reference>
<comment type="caution">
    <text evidence="3">The sequence shown here is derived from an EMBL/GenBank/DDBJ whole genome shotgun (WGS) entry which is preliminary data.</text>
</comment>
<protein>
    <recommendedName>
        <fullName evidence="5">Protein sleepless</fullName>
    </recommendedName>
</protein>
<dbReference type="InterPro" id="IPR045860">
    <property type="entry name" value="Snake_toxin-like_sf"/>
</dbReference>
<dbReference type="Proteomes" id="UP000828390">
    <property type="component" value="Unassembled WGS sequence"/>
</dbReference>
<dbReference type="EMBL" id="JAIWYP010000006">
    <property type="protein sequence ID" value="KAH3803554.1"/>
    <property type="molecule type" value="Genomic_DNA"/>
</dbReference>
<organism evidence="3 4">
    <name type="scientific">Dreissena polymorpha</name>
    <name type="common">Zebra mussel</name>
    <name type="synonym">Mytilus polymorpha</name>
    <dbReference type="NCBI Taxonomy" id="45954"/>
    <lineage>
        <taxon>Eukaryota</taxon>
        <taxon>Metazoa</taxon>
        <taxon>Spiralia</taxon>
        <taxon>Lophotrochozoa</taxon>
        <taxon>Mollusca</taxon>
        <taxon>Bivalvia</taxon>
        <taxon>Autobranchia</taxon>
        <taxon>Heteroconchia</taxon>
        <taxon>Euheterodonta</taxon>
        <taxon>Imparidentia</taxon>
        <taxon>Neoheterodontei</taxon>
        <taxon>Myida</taxon>
        <taxon>Dreissenoidea</taxon>
        <taxon>Dreissenidae</taxon>
        <taxon>Dreissena</taxon>
    </lineage>
</organism>
<evidence type="ECO:0000256" key="1">
    <source>
        <dbReference type="SAM" id="Phobius"/>
    </source>
</evidence>
<keyword evidence="1" id="KW-0472">Membrane</keyword>
<dbReference type="AlphaFoldDB" id="A0A9D4JBI7"/>
<keyword evidence="1" id="KW-0812">Transmembrane</keyword>
<sequence length="257" mass="28292">MLRLLLSYVVVLIILVGSIHGQNSSTTTVPTTLPSNNVCPGQPPCPPQPSIDCVTSYQYETENGFQCLRSCKHWCCSTVEALRHTCPETSPDDPYCVGTNIVQYTIRGRECPVYCGFVLFVKIFTMKGIINRAIIISFCAVSLFSGYMAQKKKQCAKCYDCDMKIGKFDMVDCDGSCYTLEGRSEEGEQYIKRGCLSMKLDDNTCNSGRFDSYFGNVCACNGDMCNPANVHRPGIIGMIVASLLTVVVGSLGLTRMF</sequence>
<feature type="chain" id="PRO_5039172760" description="Protein sleepless" evidence="2">
    <location>
        <begin position="22"/>
        <end position="257"/>
    </location>
</feature>
<evidence type="ECO:0000313" key="3">
    <source>
        <dbReference type="EMBL" id="KAH3803554.1"/>
    </source>
</evidence>
<keyword evidence="2" id="KW-0732">Signal</keyword>
<gene>
    <name evidence="3" type="ORF">DPMN_131817</name>
</gene>
<keyword evidence="4" id="KW-1185">Reference proteome</keyword>
<proteinExistence type="predicted"/>
<keyword evidence="1" id="KW-1133">Transmembrane helix</keyword>
<name>A0A9D4JBI7_DREPO</name>